<sequence>MKDPSARSSAARSVSHPLEAIQVCENRCGVRAVFLVSWLLRLYTPLTSALVITRATICHGCLPTGTAISMGQSASQCTWRGTTPTDS</sequence>
<reference evidence="1 2" key="1">
    <citation type="submission" date="2019-05" db="EMBL/GenBank/DDBJ databases">
        <title>Another draft genome of Portunus trituberculatus and its Hox gene families provides insights of decapod evolution.</title>
        <authorList>
            <person name="Jeong J.-H."/>
            <person name="Song I."/>
            <person name="Kim S."/>
            <person name="Choi T."/>
            <person name="Kim D."/>
            <person name="Ryu S."/>
            <person name="Kim W."/>
        </authorList>
    </citation>
    <scope>NUCLEOTIDE SEQUENCE [LARGE SCALE GENOMIC DNA]</scope>
    <source>
        <tissue evidence="1">Muscle</tissue>
    </source>
</reference>
<evidence type="ECO:0000313" key="1">
    <source>
        <dbReference type="EMBL" id="MPC27136.1"/>
    </source>
</evidence>
<organism evidence="1 2">
    <name type="scientific">Portunus trituberculatus</name>
    <name type="common">Swimming crab</name>
    <name type="synonym">Neptunus trituberculatus</name>
    <dbReference type="NCBI Taxonomy" id="210409"/>
    <lineage>
        <taxon>Eukaryota</taxon>
        <taxon>Metazoa</taxon>
        <taxon>Ecdysozoa</taxon>
        <taxon>Arthropoda</taxon>
        <taxon>Crustacea</taxon>
        <taxon>Multicrustacea</taxon>
        <taxon>Malacostraca</taxon>
        <taxon>Eumalacostraca</taxon>
        <taxon>Eucarida</taxon>
        <taxon>Decapoda</taxon>
        <taxon>Pleocyemata</taxon>
        <taxon>Brachyura</taxon>
        <taxon>Eubrachyura</taxon>
        <taxon>Portunoidea</taxon>
        <taxon>Portunidae</taxon>
        <taxon>Portuninae</taxon>
        <taxon>Portunus</taxon>
    </lineage>
</organism>
<dbReference type="Proteomes" id="UP000324222">
    <property type="component" value="Unassembled WGS sequence"/>
</dbReference>
<protein>
    <submittedName>
        <fullName evidence="1">Uncharacterized protein</fullName>
    </submittedName>
</protein>
<gene>
    <name evidence="1" type="ORF">E2C01_020298</name>
</gene>
<name>A0A5B7E1W5_PORTR</name>
<accession>A0A5B7E1W5</accession>
<dbReference type="EMBL" id="VSRR010001697">
    <property type="protein sequence ID" value="MPC27136.1"/>
    <property type="molecule type" value="Genomic_DNA"/>
</dbReference>
<comment type="caution">
    <text evidence="1">The sequence shown here is derived from an EMBL/GenBank/DDBJ whole genome shotgun (WGS) entry which is preliminary data.</text>
</comment>
<evidence type="ECO:0000313" key="2">
    <source>
        <dbReference type="Proteomes" id="UP000324222"/>
    </source>
</evidence>
<keyword evidence="2" id="KW-1185">Reference proteome</keyword>
<dbReference type="AlphaFoldDB" id="A0A5B7E1W5"/>
<proteinExistence type="predicted"/>